<feature type="region of interest" description="Disordered" evidence="7">
    <location>
        <begin position="408"/>
        <end position="445"/>
    </location>
</feature>
<keyword evidence="6 8" id="KW-0472">Membrane</keyword>
<feature type="compositionally biased region" description="Basic and acidic residues" evidence="7">
    <location>
        <begin position="142"/>
        <end position="152"/>
    </location>
</feature>
<dbReference type="InterPro" id="IPR020846">
    <property type="entry name" value="MFS_dom"/>
</dbReference>
<feature type="transmembrane region" description="Helical" evidence="8">
    <location>
        <begin position="558"/>
        <end position="581"/>
    </location>
</feature>
<evidence type="ECO:0000313" key="11">
    <source>
        <dbReference type="Proteomes" id="UP001150538"/>
    </source>
</evidence>
<feature type="transmembrane region" description="Helical" evidence="8">
    <location>
        <begin position="626"/>
        <end position="648"/>
    </location>
</feature>
<evidence type="ECO:0000256" key="3">
    <source>
        <dbReference type="ARBA" id="ARBA00022448"/>
    </source>
</evidence>
<dbReference type="PRINTS" id="PR01035">
    <property type="entry name" value="TCRTETA"/>
</dbReference>
<evidence type="ECO:0000256" key="7">
    <source>
        <dbReference type="SAM" id="MobiDB-lite"/>
    </source>
</evidence>
<dbReference type="InterPro" id="IPR036259">
    <property type="entry name" value="MFS_trans_sf"/>
</dbReference>
<dbReference type="PROSITE" id="PS50850">
    <property type="entry name" value="MFS"/>
    <property type="match status" value="1"/>
</dbReference>
<feature type="compositionally biased region" description="Low complexity" evidence="7">
    <location>
        <begin position="203"/>
        <end position="216"/>
    </location>
</feature>
<dbReference type="InterPro" id="IPR050930">
    <property type="entry name" value="MFS_Vesicular_Transporter"/>
</dbReference>
<dbReference type="SUPFAM" id="SSF103473">
    <property type="entry name" value="MFS general substrate transporter"/>
    <property type="match status" value="1"/>
</dbReference>
<feature type="transmembrane region" description="Helical" evidence="8">
    <location>
        <begin position="22"/>
        <end position="41"/>
    </location>
</feature>
<proteinExistence type="inferred from homology"/>
<dbReference type="AlphaFoldDB" id="A0A9W7ZUS3"/>
<dbReference type="InterPro" id="IPR001958">
    <property type="entry name" value="Tet-R_TetA/multi-R_MdtG-like"/>
</dbReference>
<keyword evidence="5 8" id="KW-1133">Transmembrane helix</keyword>
<feature type="transmembrane region" description="Helical" evidence="8">
    <location>
        <begin position="47"/>
        <end position="66"/>
    </location>
</feature>
<sequence length="669" mass="71816">GGVLISAPIAAVISDWLRTRKWPMVVGLLGMVLSSILFAVATKFWELVVARLAEGFSSGIAWSVGYSMVVDAFGERTLGIAMGLVTASYAIGYMCGPLLGGVLYDAGGIKAIGFFIVGASALNLATQLFIDESYNLSKRKAEKSDSSQKSDGSDVGGSSEEMDGEKVEAEKGSSFSFADNNGGNPGIHGSATVTTLSTAYHRNNSNTHSSDNNNNNDDGDDIYGVSKRWSSTSSSNKCGESHNLLRDSSNVDSGGAVYIIPTYHQHTPNQENSAGDGHLLTKSSASSSSIKSPTTATKSRSYSRHSSTGNDYLKSKYGIDELEYYVKVRTPIRYSNTVTTAVAATDEACYGDEEKVEPLYHTISSTTIAPPHSEVTATTNNTTIGYSNQLHKVESQSQHHKELQRAVLDEPRYSTSSSLSDKQTNSTNTNNNATADSKEPEQPPNSMSVNYLHLLRSWEVIMCCIISGVNVGSVGALEAILPIQAAKEYNYTPTRIGIVFLAVVIPNILVRPLIGWLIDKPQVLKLTGFYDRFLIMCIFQCLMGVCMTLFYFSHNQMSLHIILVFLGFVAACSTVPTMAMVGKYVKNLGGGFAQSYALVVIADSIGTLVAPNIATNLIGKLGFGKVCIIQGAFLIASGLVVLVPPTFIHFKEKKEKNKACGRGDSLALA</sequence>
<comment type="similarity">
    <text evidence="2">Belongs to the major facilitator superfamily. Vesicular transporter family.</text>
</comment>
<feature type="transmembrane region" description="Helical" evidence="8">
    <location>
        <begin position="593"/>
        <end position="614"/>
    </location>
</feature>
<evidence type="ECO:0000256" key="2">
    <source>
        <dbReference type="ARBA" id="ARBA00006829"/>
    </source>
</evidence>
<comment type="caution">
    <text evidence="10">The sequence shown here is derived from an EMBL/GenBank/DDBJ whole genome shotgun (WGS) entry which is preliminary data.</text>
</comment>
<reference evidence="10" key="1">
    <citation type="submission" date="2022-07" db="EMBL/GenBank/DDBJ databases">
        <title>Phylogenomic reconstructions and comparative analyses of Kickxellomycotina fungi.</title>
        <authorList>
            <person name="Reynolds N.K."/>
            <person name="Stajich J.E."/>
            <person name="Barry K."/>
            <person name="Grigoriev I.V."/>
            <person name="Crous P."/>
            <person name="Smith M.E."/>
        </authorList>
    </citation>
    <scope>NUCLEOTIDE SEQUENCE</scope>
    <source>
        <strain evidence="10">NBRC 100468</strain>
    </source>
</reference>
<evidence type="ECO:0000256" key="6">
    <source>
        <dbReference type="ARBA" id="ARBA00023136"/>
    </source>
</evidence>
<dbReference type="PANTHER" id="PTHR23506">
    <property type="entry name" value="GH10249P"/>
    <property type="match status" value="1"/>
</dbReference>
<organism evidence="10 11">
    <name type="scientific">Mycoemilia scoparia</name>
    <dbReference type="NCBI Taxonomy" id="417184"/>
    <lineage>
        <taxon>Eukaryota</taxon>
        <taxon>Fungi</taxon>
        <taxon>Fungi incertae sedis</taxon>
        <taxon>Zoopagomycota</taxon>
        <taxon>Kickxellomycotina</taxon>
        <taxon>Kickxellomycetes</taxon>
        <taxon>Kickxellales</taxon>
        <taxon>Kickxellaceae</taxon>
        <taxon>Mycoemilia</taxon>
    </lineage>
</organism>
<feature type="compositionally biased region" description="Low complexity" evidence="7">
    <location>
        <begin position="281"/>
        <end position="299"/>
    </location>
</feature>
<gene>
    <name evidence="10" type="ORF">H4219_005753</name>
</gene>
<dbReference type="InterPro" id="IPR011701">
    <property type="entry name" value="MFS"/>
</dbReference>
<name>A0A9W7ZUS3_9FUNG</name>
<keyword evidence="11" id="KW-1185">Reference proteome</keyword>
<evidence type="ECO:0000259" key="9">
    <source>
        <dbReference type="PROSITE" id="PS50850"/>
    </source>
</evidence>
<keyword evidence="4 8" id="KW-0812">Transmembrane</keyword>
<protein>
    <recommendedName>
        <fullName evidence="9">Major facilitator superfamily (MFS) profile domain-containing protein</fullName>
    </recommendedName>
</protein>
<feature type="compositionally biased region" description="Polar residues" evidence="7">
    <location>
        <begin position="191"/>
        <end position="202"/>
    </location>
</feature>
<dbReference type="Proteomes" id="UP001150538">
    <property type="component" value="Unassembled WGS sequence"/>
</dbReference>
<comment type="subcellular location">
    <subcellularLocation>
        <location evidence="1">Membrane</location>
        <topology evidence="1">Multi-pass membrane protein</topology>
    </subcellularLocation>
</comment>
<evidence type="ECO:0000256" key="4">
    <source>
        <dbReference type="ARBA" id="ARBA00022692"/>
    </source>
</evidence>
<feature type="compositionally biased region" description="Polar residues" evidence="7">
    <location>
        <begin position="413"/>
        <end position="423"/>
    </location>
</feature>
<dbReference type="GO" id="GO:0022857">
    <property type="term" value="F:transmembrane transporter activity"/>
    <property type="evidence" value="ECO:0007669"/>
    <property type="project" value="InterPro"/>
</dbReference>
<dbReference type="GO" id="GO:0016020">
    <property type="term" value="C:membrane"/>
    <property type="evidence" value="ECO:0007669"/>
    <property type="project" value="UniProtKB-SubCell"/>
</dbReference>
<feature type="transmembrane region" description="Helical" evidence="8">
    <location>
        <begin position="78"/>
        <end position="99"/>
    </location>
</feature>
<dbReference type="Gene3D" id="1.20.1250.20">
    <property type="entry name" value="MFS general substrate transporter like domains"/>
    <property type="match status" value="2"/>
</dbReference>
<feature type="compositionally biased region" description="Low complexity" evidence="7">
    <location>
        <begin position="424"/>
        <end position="435"/>
    </location>
</feature>
<feature type="transmembrane region" description="Helical" evidence="8">
    <location>
        <begin position="111"/>
        <end position="130"/>
    </location>
</feature>
<feature type="transmembrane region" description="Helical" evidence="8">
    <location>
        <begin position="530"/>
        <end position="552"/>
    </location>
</feature>
<dbReference type="OrthoDB" id="5086884at2759"/>
<evidence type="ECO:0000313" key="10">
    <source>
        <dbReference type="EMBL" id="KAJ1912015.1"/>
    </source>
</evidence>
<feature type="region of interest" description="Disordered" evidence="7">
    <location>
        <begin position="266"/>
        <end position="313"/>
    </location>
</feature>
<dbReference type="PANTHER" id="PTHR23506:SF23">
    <property type="entry name" value="GH10249P"/>
    <property type="match status" value="1"/>
</dbReference>
<feature type="domain" description="Major facilitator superfamily (MFS) profile" evidence="9">
    <location>
        <begin position="1"/>
        <end position="135"/>
    </location>
</feature>
<evidence type="ECO:0000256" key="1">
    <source>
        <dbReference type="ARBA" id="ARBA00004141"/>
    </source>
</evidence>
<feature type="non-terminal residue" evidence="10">
    <location>
        <position position="1"/>
    </location>
</feature>
<feature type="transmembrane region" description="Helical" evidence="8">
    <location>
        <begin position="460"/>
        <end position="484"/>
    </location>
</feature>
<feature type="compositionally biased region" description="Polar residues" evidence="7">
    <location>
        <begin position="173"/>
        <end position="182"/>
    </location>
</feature>
<evidence type="ECO:0000256" key="8">
    <source>
        <dbReference type="SAM" id="Phobius"/>
    </source>
</evidence>
<feature type="transmembrane region" description="Helical" evidence="8">
    <location>
        <begin position="496"/>
        <end position="518"/>
    </location>
</feature>
<dbReference type="EMBL" id="JANBPU010000386">
    <property type="protein sequence ID" value="KAJ1912015.1"/>
    <property type="molecule type" value="Genomic_DNA"/>
</dbReference>
<evidence type="ECO:0000256" key="5">
    <source>
        <dbReference type="ARBA" id="ARBA00022989"/>
    </source>
</evidence>
<keyword evidence="3" id="KW-0813">Transport</keyword>
<feature type="region of interest" description="Disordered" evidence="7">
    <location>
        <begin position="140"/>
        <end position="251"/>
    </location>
</feature>
<accession>A0A9W7ZUS3</accession>
<dbReference type="Pfam" id="PF07690">
    <property type="entry name" value="MFS_1"/>
    <property type="match status" value="2"/>
</dbReference>